<dbReference type="EMBL" id="AQHF01000018">
    <property type="protein sequence ID" value="MBE0345004.1"/>
    <property type="molecule type" value="Genomic_DNA"/>
</dbReference>
<reference evidence="2 3" key="1">
    <citation type="submission" date="2015-06" db="EMBL/GenBank/DDBJ databases">
        <title>Genome sequence of Pseudoalteromonas peptidolytica.</title>
        <authorList>
            <person name="Xie B.-B."/>
            <person name="Rong J.-C."/>
            <person name="Qin Q.-L."/>
            <person name="Zhang Y.-Z."/>
        </authorList>
    </citation>
    <scope>NUCLEOTIDE SEQUENCE [LARGE SCALE GENOMIC DNA]</scope>
    <source>
        <strain evidence="2 3">F12-50-A1</strain>
    </source>
</reference>
<evidence type="ECO:0000259" key="1">
    <source>
        <dbReference type="Pfam" id="PF08463"/>
    </source>
</evidence>
<dbReference type="Pfam" id="PF08463">
    <property type="entry name" value="EcoEI_R_C"/>
    <property type="match status" value="1"/>
</dbReference>
<keyword evidence="3" id="KW-1185">Reference proteome</keyword>
<accession>A0A8I0T4A0</accession>
<name>A0A8I0T4A0_9GAMM</name>
<dbReference type="RefSeq" id="WP_167508280.1">
    <property type="nucleotide sequence ID" value="NZ_AQHF01000018.1"/>
</dbReference>
<dbReference type="GO" id="GO:0003677">
    <property type="term" value="F:DNA binding"/>
    <property type="evidence" value="ECO:0007669"/>
    <property type="project" value="InterPro"/>
</dbReference>
<evidence type="ECO:0000313" key="2">
    <source>
        <dbReference type="EMBL" id="MBE0345004.1"/>
    </source>
</evidence>
<dbReference type="GO" id="GO:0006304">
    <property type="term" value="P:DNA modification"/>
    <property type="evidence" value="ECO:0007669"/>
    <property type="project" value="InterPro"/>
</dbReference>
<dbReference type="AlphaFoldDB" id="A0A8I0T4A0"/>
<organism evidence="2 3">
    <name type="scientific">Pseudoalteromonas peptidolytica F12-50-A1</name>
    <dbReference type="NCBI Taxonomy" id="1315280"/>
    <lineage>
        <taxon>Bacteria</taxon>
        <taxon>Pseudomonadati</taxon>
        <taxon>Pseudomonadota</taxon>
        <taxon>Gammaproteobacteria</taxon>
        <taxon>Alteromonadales</taxon>
        <taxon>Pseudoalteromonadaceae</taxon>
        <taxon>Pseudoalteromonas</taxon>
    </lineage>
</organism>
<protein>
    <submittedName>
        <fullName evidence="2">Type I restriction enzyme, R subunit</fullName>
    </submittedName>
</protein>
<dbReference type="Proteomes" id="UP000660708">
    <property type="component" value="Unassembled WGS sequence"/>
</dbReference>
<comment type="caution">
    <text evidence="2">The sequence shown here is derived from an EMBL/GenBank/DDBJ whole genome shotgun (WGS) entry which is preliminary data.</text>
</comment>
<evidence type="ECO:0000313" key="3">
    <source>
        <dbReference type="Proteomes" id="UP000660708"/>
    </source>
</evidence>
<dbReference type="GO" id="GO:0003824">
    <property type="term" value="F:catalytic activity"/>
    <property type="evidence" value="ECO:0007669"/>
    <property type="project" value="InterPro"/>
</dbReference>
<sequence>MKQSKKLACQRLLINIISLIRDAIGVDAELKPFVEQAFAKFKKWIFRHNAQRKTAFTKEQTSWLRLIKDHIAASCSIERDDFDYSPFSDRGGLQKAWGLFNTETKNELDSLMAEMNQELLA</sequence>
<proteinExistence type="predicted"/>
<feature type="domain" description="EcoEI R protein C-terminal" evidence="1">
    <location>
        <begin position="11"/>
        <end position="119"/>
    </location>
</feature>
<gene>
    <name evidence="2" type="primary">hsdR</name>
    <name evidence="2" type="ORF">PPEP_a2708</name>
</gene>
<dbReference type="InterPro" id="IPR013670">
    <property type="entry name" value="EcoEI_R_C_dom"/>
</dbReference>